<dbReference type="Proteomes" id="UP000290975">
    <property type="component" value="Unassembled WGS sequence"/>
</dbReference>
<organism evidence="3 4">
    <name type="scientific">Sphingobium xenophagum</name>
    <dbReference type="NCBI Taxonomy" id="121428"/>
    <lineage>
        <taxon>Bacteria</taxon>
        <taxon>Pseudomonadati</taxon>
        <taxon>Pseudomonadota</taxon>
        <taxon>Alphaproteobacteria</taxon>
        <taxon>Sphingomonadales</taxon>
        <taxon>Sphingomonadaceae</taxon>
        <taxon>Sphingobium</taxon>
    </lineage>
</organism>
<evidence type="ECO:0000256" key="2">
    <source>
        <dbReference type="SAM" id="SignalP"/>
    </source>
</evidence>
<dbReference type="EMBL" id="BBQY01000001">
    <property type="protein sequence ID" value="GBH28787.1"/>
    <property type="molecule type" value="Genomic_DNA"/>
</dbReference>
<reference evidence="3 4" key="1">
    <citation type="submission" date="2014-12" db="EMBL/GenBank/DDBJ databases">
        <title>Whole genome sequencing of Sphingobium xenophagum OW59.</title>
        <authorList>
            <person name="Ohta Y."/>
            <person name="Nishi S."/>
            <person name="Hatada Y."/>
        </authorList>
    </citation>
    <scope>NUCLEOTIDE SEQUENCE [LARGE SCALE GENOMIC DNA]</scope>
    <source>
        <strain evidence="3 4">OW59</strain>
    </source>
</reference>
<feature type="signal peptide" evidence="2">
    <location>
        <begin position="1"/>
        <end position="28"/>
    </location>
</feature>
<accession>A0A401IWQ1</accession>
<feature type="chain" id="PRO_5019348314" evidence="2">
    <location>
        <begin position="29"/>
        <end position="207"/>
    </location>
</feature>
<keyword evidence="4" id="KW-1185">Reference proteome</keyword>
<feature type="region of interest" description="Disordered" evidence="1">
    <location>
        <begin position="131"/>
        <end position="207"/>
    </location>
</feature>
<feature type="compositionally biased region" description="Basic and acidic residues" evidence="1">
    <location>
        <begin position="190"/>
        <end position="207"/>
    </location>
</feature>
<proteinExistence type="predicted"/>
<dbReference type="AlphaFoldDB" id="A0A401IWQ1"/>
<protein>
    <submittedName>
        <fullName evidence="3">Conjugal transfer pilus assembly protein TraV</fullName>
    </submittedName>
</protein>
<feature type="compositionally biased region" description="Pro residues" evidence="1">
    <location>
        <begin position="145"/>
        <end position="154"/>
    </location>
</feature>
<comment type="caution">
    <text evidence="3">The sequence shown here is derived from an EMBL/GenBank/DDBJ whole genome shotgun (WGS) entry which is preliminary data.</text>
</comment>
<gene>
    <name evidence="3" type="ORF">MBESOW_P0039</name>
</gene>
<evidence type="ECO:0000313" key="3">
    <source>
        <dbReference type="EMBL" id="GBH28787.1"/>
    </source>
</evidence>
<dbReference type="PROSITE" id="PS51257">
    <property type="entry name" value="PROKAR_LIPOPROTEIN"/>
    <property type="match status" value="1"/>
</dbReference>
<sequence>MGKPNRLSLAPLRVAALAALAVATSGCAVLGGNVKGSFSCRAPEGNCAPTSVIDEAATQASGKAPEAMRPPSARVLPQISEGRLRVVLAAYRDDNGRTHEARVVEVPLPTSAASQFHDPASRREVARALARAVSAARHPESAAEPPRPIGPPADLPADLTTTALPDVLTAPLQHAPAGGPGTASLPARVPHLDTQKEEPAPQEGQKP</sequence>
<keyword evidence="2" id="KW-0732">Signal</keyword>
<name>A0A401IWQ1_SPHXE</name>
<evidence type="ECO:0000256" key="1">
    <source>
        <dbReference type="SAM" id="MobiDB-lite"/>
    </source>
</evidence>
<dbReference type="RefSeq" id="WP_130751583.1">
    <property type="nucleotide sequence ID" value="NZ_BBQY01000001.1"/>
</dbReference>
<evidence type="ECO:0000313" key="4">
    <source>
        <dbReference type="Proteomes" id="UP000290975"/>
    </source>
</evidence>